<evidence type="ECO:0000256" key="2">
    <source>
        <dbReference type="ARBA" id="ARBA00022723"/>
    </source>
</evidence>
<feature type="binding site" evidence="7">
    <location>
        <position position="83"/>
    </location>
    <ligand>
        <name>4-imidazolone-5-propanoate</name>
        <dbReference type="ChEBI" id="CHEBI:77893"/>
    </ligand>
</feature>
<comment type="subcellular location">
    <subcellularLocation>
        <location evidence="7">Cytoplasm</location>
    </subcellularLocation>
</comment>
<feature type="binding site" evidence="7">
    <location>
        <position position="328"/>
    </location>
    <ligand>
        <name>N-formimidoyl-L-glutamate</name>
        <dbReference type="ChEBI" id="CHEBI:58928"/>
    </ligand>
</feature>
<dbReference type="OrthoDB" id="9776455at2"/>
<reference evidence="11 12" key="2">
    <citation type="submission" date="2015-07" db="EMBL/GenBank/DDBJ databases">
        <title>Genome sequence of Levilinea saccharolytica DSM 16555.</title>
        <authorList>
            <person name="Hemp J."/>
            <person name="Ward L.M."/>
            <person name="Pace L.A."/>
            <person name="Fischer W.W."/>
        </authorList>
    </citation>
    <scope>NUCLEOTIDE SEQUENCE [LARGE SCALE GENOMIC DNA]</scope>
    <source>
        <strain evidence="11 12">KIBI-1</strain>
    </source>
</reference>
<dbReference type="CDD" id="cd01296">
    <property type="entry name" value="Imidazolone-5PH"/>
    <property type="match status" value="1"/>
</dbReference>
<dbReference type="GO" id="GO:0019556">
    <property type="term" value="P:L-histidine catabolic process to glutamate and formamide"/>
    <property type="evidence" value="ECO:0007669"/>
    <property type="project" value="UniProtKB-UniRule"/>
</dbReference>
<comment type="catalytic activity">
    <reaction evidence="7">
        <text>4-imidazolone-5-propanoate + H2O = N-formimidoyl-L-glutamate</text>
        <dbReference type="Rhea" id="RHEA:23660"/>
        <dbReference type="ChEBI" id="CHEBI:15377"/>
        <dbReference type="ChEBI" id="CHEBI:58928"/>
        <dbReference type="ChEBI" id="CHEBI:77893"/>
        <dbReference type="EC" id="3.5.2.7"/>
    </reaction>
</comment>
<keyword evidence="6 7" id="KW-0408">Iron</keyword>
<dbReference type="InterPro" id="IPR011059">
    <property type="entry name" value="Metal-dep_hydrolase_composite"/>
</dbReference>
<dbReference type="PATRIC" id="fig|229921.5.peg.468"/>
<dbReference type="UniPathway" id="UPA00379">
    <property type="reaction ID" value="UER00551"/>
</dbReference>
<evidence type="ECO:0000313" key="12">
    <source>
        <dbReference type="Proteomes" id="UP000050501"/>
    </source>
</evidence>
<protein>
    <recommendedName>
        <fullName evidence="1 7">Imidazolonepropionase</fullName>
        <ecNumber evidence="1 7">3.5.2.7</ecNumber>
    </recommendedName>
    <alternativeName>
        <fullName evidence="7">Imidazolone-5-propionate hydrolase</fullName>
    </alternativeName>
</protein>
<dbReference type="GO" id="GO:0005737">
    <property type="term" value="C:cytoplasm"/>
    <property type="evidence" value="ECO:0007669"/>
    <property type="project" value="UniProtKB-SubCell"/>
</dbReference>
<comment type="pathway">
    <text evidence="7">Amino-acid degradation; L-histidine degradation into L-glutamate; N-formimidoyl-L-glutamate from L-histidine: step 3/3.</text>
</comment>
<accession>A0A0M9U355</accession>
<keyword evidence="3 7" id="KW-0378">Hydrolase</keyword>
<keyword evidence="12" id="KW-1185">Reference proteome</keyword>
<dbReference type="SUPFAM" id="SSF51556">
    <property type="entry name" value="Metallo-dependent hydrolases"/>
    <property type="match status" value="1"/>
</dbReference>
<evidence type="ECO:0000256" key="1">
    <source>
        <dbReference type="ARBA" id="ARBA00012864"/>
    </source>
</evidence>
<evidence type="ECO:0000256" key="4">
    <source>
        <dbReference type="ARBA" id="ARBA00022808"/>
    </source>
</evidence>
<dbReference type="EMBL" id="LGCM01000038">
    <property type="protein sequence ID" value="KPL80886.1"/>
    <property type="molecule type" value="Genomic_DNA"/>
</dbReference>
<feature type="binding site" evidence="7">
    <location>
        <position position="74"/>
    </location>
    <ligand>
        <name>Zn(2+)</name>
        <dbReference type="ChEBI" id="CHEBI:29105"/>
    </ligand>
</feature>
<feature type="binding site" evidence="7">
    <location>
        <position position="74"/>
    </location>
    <ligand>
        <name>Fe(3+)</name>
        <dbReference type="ChEBI" id="CHEBI:29034"/>
    </ligand>
</feature>
<feature type="binding site" evidence="7">
    <location>
        <position position="330"/>
    </location>
    <ligand>
        <name>N-formimidoyl-L-glutamate</name>
        <dbReference type="ChEBI" id="CHEBI:58928"/>
    </ligand>
</feature>
<organism evidence="10">
    <name type="scientific">Levilinea saccharolytica</name>
    <dbReference type="NCBI Taxonomy" id="229921"/>
    <lineage>
        <taxon>Bacteria</taxon>
        <taxon>Bacillati</taxon>
        <taxon>Chloroflexota</taxon>
        <taxon>Anaerolineae</taxon>
        <taxon>Anaerolineales</taxon>
        <taxon>Anaerolineaceae</taxon>
        <taxon>Levilinea</taxon>
    </lineage>
</organism>
<dbReference type="InterPro" id="IPR032466">
    <property type="entry name" value="Metal_Hydrolase"/>
</dbReference>
<gene>
    <name evidence="7" type="primary">hutI</name>
    <name evidence="11" type="ORF">ADN01_10330</name>
    <name evidence="10" type="ORF">LSAC_03246</name>
</gene>
<evidence type="ECO:0000256" key="5">
    <source>
        <dbReference type="ARBA" id="ARBA00022833"/>
    </source>
</evidence>
<comment type="cofactor">
    <cofactor evidence="7">
        <name>Zn(2+)</name>
        <dbReference type="ChEBI" id="CHEBI:29105"/>
    </cofactor>
    <cofactor evidence="7">
        <name>Fe(3+)</name>
        <dbReference type="ChEBI" id="CHEBI:29034"/>
    </cofactor>
    <text evidence="7">Binds 1 zinc or iron ion per subunit.</text>
</comment>
<feature type="binding site" evidence="7">
    <location>
        <position position="76"/>
    </location>
    <ligand>
        <name>Fe(3+)</name>
        <dbReference type="ChEBI" id="CHEBI:29034"/>
    </ligand>
</feature>
<feature type="binding site" evidence="7">
    <location>
        <position position="146"/>
    </location>
    <ligand>
        <name>4-imidazolone-5-propanoate</name>
        <dbReference type="ChEBI" id="CHEBI:77893"/>
    </ligand>
</feature>
<dbReference type="HAMAP" id="MF_00372">
    <property type="entry name" value="HutI"/>
    <property type="match status" value="1"/>
</dbReference>
<keyword evidence="2 7" id="KW-0479">Metal-binding</keyword>
<evidence type="ECO:0000256" key="3">
    <source>
        <dbReference type="ARBA" id="ARBA00022801"/>
    </source>
</evidence>
<dbReference type="GO" id="GO:0005506">
    <property type="term" value="F:iron ion binding"/>
    <property type="evidence" value="ECO:0007669"/>
    <property type="project" value="UniProtKB-UniRule"/>
</dbReference>
<name>A0A0M9U355_9CHLR</name>
<keyword evidence="4 7" id="KW-0369">Histidine metabolism</keyword>
<dbReference type="NCBIfam" id="TIGR01224">
    <property type="entry name" value="hutI"/>
    <property type="match status" value="1"/>
</dbReference>
<feature type="binding site" evidence="7">
    <location>
        <position position="251"/>
    </location>
    <ligand>
        <name>Fe(3+)</name>
        <dbReference type="ChEBI" id="CHEBI:29034"/>
    </ligand>
</feature>
<dbReference type="InterPro" id="IPR054418">
    <property type="entry name" value="MQNX/HUTI_composite_N"/>
</dbReference>
<comment type="function">
    <text evidence="7">Catalyzes the hydrolytic cleavage of the carbon-nitrogen bond in imidazolone-5-propanoate to yield N-formimidoyl-L-glutamate. It is the third step in the universal histidine degradation pathway.</text>
</comment>
<feature type="domain" description="Aminodeoxyfutalosine deaminase/Imidazolonepropionase-like composite" evidence="9">
    <location>
        <begin position="31"/>
        <end position="54"/>
    </location>
</feature>
<dbReference type="GO" id="GO:0019557">
    <property type="term" value="P:L-histidine catabolic process to glutamate and formate"/>
    <property type="evidence" value="ECO:0007669"/>
    <property type="project" value="UniProtKB-UniPathway"/>
</dbReference>
<dbReference type="Pfam" id="PF01979">
    <property type="entry name" value="Amidohydro_1"/>
    <property type="match status" value="1"/>
</dbReference>
<keyword evidence="5 7" id="KW-0862">Zinc</keyword>
<evidence type="ECO:0000313" key="11">
    <source>
        <dbReference type="EMBL" id="KPL80886.1"/>
    </source>
</evidence>
<dbReference type="PANTHER" id="PTHR42752:SF1">
    <property type="entry name" value="IMIDAZOLONEPROPIONASE-RELATED"/>
    <property type="match status" value="1"/>
</dbReference>
<dbReference type="SUPFAM" id="SSF51338">
    <property type="entry name" value="Composite domain of metallo-dependent hydrolases"/>
    <property type="match status" value="1"/>
</dbReference>
<evidence type="ECO:0000313" key="10">
    <source>
        <dbReference type="EMBL" id="GAP19344.1"/>
    </source>
</evidence>
<dbReference type="EMBL" id="DF967975">
    <property type="protein sequence ID" value="GAP19344.1"/>
    <property type="molecule type" value="Genomic_DNA"/>
</dbReference>
<reference evidence="10" key="1">
    <citation type="journal article" date="2015" name="Genome Announc.">
        <title>Draft Genome Sequences of Anaerolinea thermolimosa IMO-1, Bellilinea caldifistulae GOMI-1, Leptolinea tardivitalis YMTK-2, Levilinea saccharolytica KIBI-1, Longilinea arvoryzae KOME-1, Previously Described as Members of the Class Anaerolineae (Chloroflexi).</title>
        <authorList>
            <person name="Matsuura N."/>
            <person name="Tourlousse M.D."/>
            <person name="Ohashi A."/>
            <person name="Hugenholtz P."/>
            <person name="Sekiguchi Y."/>
        </authorList>
    </citation>
    <scope>NUCLEOTIDE SEQUENCE</scope>
    <source>
        <strain evidence="10">KIBI-1</strain>
    </source>
</reference>
<evidence type="ECO:0000259" key="9">
    <source>
        <dbReference type="Pfam" id="PF22039"/>
    </source>
</evidence>
<dbReference type="InterPro" id="IPR006680">
    <property type="entry name" value="Amidohydro-rel"/>
</dbReference>
<evidence type="ECO:0000256" key="6">
    <source>
        <dbReference type="ARBA" id="ARBA00023004"/>
    </source>
</evidence>
<dbReference type="STRING" id="229921.ADN01_10330"/>
<feature type="binding site" evidence="7">
    <location>
        <position position="331"/>
    </location>
    <ligand>
        <name>4-imidazolone-5-propanoate</name>
        <dbReference type="ChEBI" id="CHEBI:77893"/>
    </ligand>
</feature>
<keyword evidence="7" id="KW-0963">Cytoplasm</keyword>
<dbReference type="Gene3D" id="2.30.40.10">
    <property type="entry name" value="Urease, subunit C, domain 1"/>
    <property type="match status" value="1"/>
</dbReference>
<feature type="binding site" evidence="7">
    <location>
        <position position="326"/>
    </location>
    <ligand>
        <name>Fe(3+)</name>
        <dbReference type="ChEBI" id="CHEBI:29034"/>
    </ligand>
</feature>
<dbReference type="FunFam" id="3.20.20.140:FF:000007">
    <property type="entry name" value="Imidazolonepropionase"/>
    <property type="match status" value="1"/>
</dbReference>
<dbReference type="AlphaFoldDB" id="A0A0M9U355"/>
<feature type="domain" description="Amidohydrolase-related" evidence="8">
    <location>
        <begin position="65"/>
        <end position="413"/>
    </location>
</feature>
<feature type="binding site" evidence="7">
    <location>
        <position position="146"/>
    </location>
    <ligand>
        <name>N-formimidoyl-L-glutamate</name>
        <dbReference type="ChEBI" id="CHEBI:58928"/>
    </ligand>
</feature>
<dbReference type="InterPro" id="IPR005920">
    <property type="entry name" value="HutI"/>
</dbReference>
<dbReference type="GO" id="GO:0008270">
    <property type="term" value="F:zinc ion binding"/>
    <property type="evidence" value="ECO:0007669"/>
    <property type="project" value="UniProtKB-UniRule"/>
</dbReference>
<dbReference type="PANTHER" id="PTHR42752">
    <property type="entry name" value="IMIDAZOLONEPROPIONASE"/>
    <property type="match status" value="1"/>
</dbReference>
<feature type="binding site" evidence="7">
    <location>
        <position position="251"/>
    </location>
    <ligand>
        <name>Zn(2+)</name>
        <dbReference type="ChEBI" id="CHEBI:29105"/>
    </ligand>
</feature>
<dbReference type="EC" id="3.5.2.7" evidence="1 7"/>
<dbReference type="RefSeq" id="WP_062419630.1">
    <property type="nucleotide sequence ID" value="NZ_BBXZ01000172.1"/>
</dbReference>
<dbReference type="Pfam" id="PF22039">
    <property type="entry name" value="HUTI_composite_bact"/>
    <property type="match status" value="1"/>
</dbReference>
<feature type="binding site" evidence="7">
    <location>
        <position position="326"/>
    </location>
    <ligand>
        <name>Zn(2+)</name>
        <dbReference type="ChEBI" id="CHEBI:29105"/>
    </ligand>
</feature>
<dbReference type="Gene3D" id="3.20.20.140">
    <property type="entry name" value="Metal-dependent hydrolases"/>
    <property type="match status" value="1"/>
</dbReference>
<proteinExistence type="inferred from homology"/>
<evidence type="ECO:0000256" key="7">
    <source>
        <dbReference type="HAMAP-Rule" id="MF_00372"/>
    </source>
</evidence>
<sequence>MLIHSASQLLTLPGGPQRGRELGRLGIIPNGAVLVRGGKIAAVGSTAELRADFPNEPALDAGGKVVMPGFVDPHTHLVWAGDRAAEFEMRLEGKTYLEIMAAGGGIVSTVRATRQASLETLKDQTRARMRSLLRHGTTTAEAKTGYGLETQSELHQMQVLLELDAEGGLELVPTFLGAHAIPQETKDNPQAFTDQVVSEMLPALHAWWQAHGGQRPLPYVDVFCETGAFSLEQSRQILTAAKALGFPLKIHADEFDNLGGASLAAELGAASADHLVKTSAADIAALARSNTVAVALPCTPFGLADPHYTPARAILEADGLLAVASDINPGTAWCESMQFVIALACRYLRLTPAQAVAAATINAAAAVGRAERVGSLELGKQADLLILSVDDYRHLGYRFGTNLVQTVIKRGQILPA</sequence>
<feature type="binding site" evidence="7">
    <location>
        <position position="254"/>
    </location>
    <ligand>
        <name>4-imidazolone-5-propanoate</name>
        <dbReference type="ChEBI" id="CHEBI:77893"/>
    </ligand>
</feature>
<feature type="binding site" evidence="7">
    <location>
        <position position="76"/>
    </location>
    <ligand>
        <name>Zn(2+)</name>
        <dbReference type="ChEBI" id="CHEBI:29105"/>
    </ligand>
</feature>
<evidence type="ECO:0000259" key="8">
    <source>
        <dbReference type="Pfam" id="PF01979"/>
    </source>
</evidence>
<feature type="binding site" evidence="7">
    <location>
        <position position="179"/>
    </location>
    <ligand>
        <name>4-imidazolone-5-propanoate</name>
        <dbReference type="ChEBI" id="CHEBI:77893"/>
    </ligand>
</feature>
<dbReference type="GO" id="GO:0050480">
    <property type="term" value="F:imidazolonepropionase activity"/>
    <property type="evidence" value="ECO:0007669"/>
    <property type="project" value="UniProtKB-UniRule"/>
</dbReference>
<comment type="similarity">
    <text evidence="7">Belongs to the metallo-dependent hydrolases superfamily. HutI family.</text>
</comment>
<dbReference type="Proteomes" id="UP000050501">
    <property type="component" value="Unassembled WGS sequence"/>
</dbReference>